<evidence type="ECO:0000313" key="2">
    <source>
        <dbReference type="EMBL" id="THG95701.1"/>
    </source>
</evidence>
<dbReference type="InterPro" id="IPR039646">
    <property type="entry name" value="ZNHIT2"/>
</dbReference>
<sequence>MMDVLKRFEEEAAEDEAAIFGPNDEEPSDDENDLENRLEKVDLDHASYDELWSALTPAERDKFMKALNDPSSELAQQLLASEELEEQTVEPWWDRPSDYEKEEPDAMVSVTKISRRYGARPAMMDVPAPVMNASAGVAATGPSLLYNICAVLMAYAYVTRYLSTSPVGSILPEDAEHEEARRMFTRLVPFLTERKSKTVLPSLSGVITDLWSRFEPEDDHAKVP</sequence>
<proteinExistence type="predicted"/>
<keyword evidence="3" id="KW-1185">Reference proteome</keyword>
<feature type="compositionally biased region" description="Acidic residues" evidence="1">
    <location>
        <begin position="11"/>
        <end position="33"/>
    </location>
</feature>
<dbReference type="PANTHER" id="PTHR15555">
    <property type="entry name" value="ZINC FINGER HIT DOMAIN CONTAINING PROTEIN 2 PROTEIN FON -RELATED"/>
    <property type="match status" value="1"/>
</dbReference>
<accession>A0A4S4KCC4</accession>
<feature type="region of interest" description="Disordered" evidence="1">
    <location>
        <begin position="85"/>
        <end position="105"/>
    </location>
</feature>
<evidence type="ECO:0000256" key="1">
    <source>
        <dbReference type="SAM" id="MobiDB-lite"/>
    </source>
</evidence>
<evidence type="ECO:0000313" key="3">
    <source>
        <dbReference type="Proteomes" id="UP000309038"/>
    </source>
</evidence>
<name>A0A4S4KCC4_9APHY</name>
<reference evidence="2 3" key="1">
    <citation type="submission" date="2019-02" db="EMBL/GenBank/DDBJ databases">
        <title>Genome sequencing of the rare red list fungi Phlebia centrifuga.</title>
        <authorList>
            <person name="Buettner E."/>
            <person name="Kellner H."/>
        </authorList>
    </citation>
    <scope>NUCLEOTIDE SEQUENCE [LARGE SCALE GENOMIC DNA]</scope>
    <source>
        <strain evidence="2 3">DSM 108282</strain>
    </source>
</reference>
<protein>
    <submittedName>
        <fullName evidence="2">Uncharacterized protein</fullName>
    </submittedName>
</protein>
<gene>
    <name evidence="2" type="ORF">EW026_g6011</name>
</gene>
<dbReference type="PANTHER" id="PTHR15555:SF0">
    <property type="entry name" value="ZINC FINGER HIT DOMAIN-CONTAINING PROTEIN 2"/>
    <property type="match status" value="1"/>
</dbReference>
<dbReference type="Proteomes" id="UP000309038">
    <property type="component" value="Unassembled WGS sequence"/>
</dbReference>
<organism evidence="2 3">
    <name type="scientific">Hermanssonia centrifuga</name>
    <dbReference type="NCBI Taxonomy" id="98765"/>
    <lineage>
        <taxon>Eukaryota</taxon>
        <taxon>Fungi</taxon>
        <taxon>Dikarya</taxon>
        <taxon>Basidiomycota</taxon>
        <taxon>Agaricomycotina</taxon>
        <taxon>Agaricomycetes</taxon>
        <taxon>Polyporales</taxon>
        <taxon>Meruliaceae</taxon>
        <taxon>Hermanssonia</taxon>
    </lineage>
</organism>
<dbReference type="AlphaFoldDB" id="A0A4S4KCC4"/>
<dbReference type="EMBL" id="SGPJ01000296">
    <property type="protein sequence ID" value="THG95701.1"/>
    <property type="molecule type" value="Genomic_DNA"/>
</dbReference>
<feature type="region of interest" description="Disordered" evidence="1">
    <location>
        <begin position="1"/>
        <end position="33"/>
    </location>
</feature>
<feature type="compositionally biased region" description="Basic and acidic residues" evidence="1">
    <location>
        <begin position="1"/>
        <end position="10"/>
    </location>
</feature>
<comment type="caution">
    <text evidence="2">The sequence shown here is derived from an EMBL/GenBank/DDBJ whole genome shotgun (WGS) entry which is preliminary data.</text>
</comment>